<evidence type="ECO:0000256" key="2">
    <source>
        <dbReference type="ARBA" id="ARBA00023315"/>
    </source>
</evidence>
<keyword evidence="6" id="KW-1185">Reference proteome</keyword>
<dbReference type="Pfam" id="PF13302">
    <property type="entry name" value="Acetyltransf_3"/>
    <property type="match status" value="1"/>
</dbReference>
<proteinExistence type="inferred from homology"/>
<sequence length="170" mass="19506">MRPVLHGTQVTLRPVTPEDVDVLADILAEPEVSRWWPRYDASRVRRDLLEAPDTTVFTVAHLDDEVVGSIQYVEEPAPDYRHASVDVFLHPAWHGKGLGTDAIRTLARHLIHDRGHHRLAIDPAADNEKAIRTYKRVGFKEVGVMREYERNANGEWQDCLLMDLLKRDLE</sequence>
<dbReference type="OrthoDB" id="9814648at2"/>
<gene>
    <name evidence="5" type="ORF">ER308_05275</name>
</gene>
<dbReference type="InterPro" id="IPR000182">
    <property type="entry name" value="GNAT_dom"/>
</dbReference>
<keyword evidence="1 5" id="KW-0808">Transferase</keyword>
<evidence type="ECO:0000256" key="3">
    <source>
        <dbReference type="ARBA" id="ARBA00038502"/>
    </source>
</evidence>
<dbReference type="InterPro" id="IPR016181">
    <property type="entry name" value="Acyl_CoA_acyltransferase"/>
</dbReference>
<dbReference type="Proteomes" id="UP000291469">
    <property type="component" value="Chromosome"/>
</dbReference>
<evidence type="ECO:0000256" key="1">
    <source>
        <dbReference type="ARBA" id="ARBA00022679"/>
    </source>
</evidence>
<evidence type="ECO:0000313" key="6">
    <source>
        <dbReference type="Proteomes" id="UP000291469"/>
    </source>
</evidence>
<dbReference type="RefSeq" id="WP_131154009.1">
    <property type="nucleotide sequence ID" value="NZ_CP036402.1"/>
</dbReference>
<comment type="similarity">
    <text evidence="3">Belongs to the acetyltransferase family. RimJ subfamily.</text>
</comment>
<keyword evidence="2" id="KW-0012">Acyltransferase</keyword>
<dbReference type="GO" id="GO:0016747">
    <property type="term" value="F:acyltransferase activity, transferring groups other than amino-acyl groups"/>
    <property type="evidence" value="ECO:0007669"/>
    <property type="project" value="InterPro"/>
</dbReference>
<feature type="domain" description="N-acetyltransferase" evidence="4">
    <location>
        <begin position="10"/>
        <end position="167"/>
    </location>
</feature>
<protein>
    <submittedName>
        <fullName evidence="5">N-acetyltransferase</fullName>
    </submittedName>
</protein>
<dbReference type="KEGG" id="erz:ER308_05275"/>
<accession>A0A411YCX4</accession>
<dbReference type="InterPro" id="IPR051531">
    <property type="entry name" value="N-acetyltransferase"/>
</dbReference>
<evidence type="ECO:0000313" key="5">
    <source>
        <dbReference type="EMBL" id="QBI19012.1"/>
    </source>
</evidence>
<name>A0A411YCX4_9ACTN</name>
<dbReference type="EMBL" id="CP036402">
    <property type="protein sequence ID" value="QBI19012.1"/>
    <property type="molecule type" value="Genomic_DNA"/>
</dbReference>
<evidence type="ECO:0000259" key="4">
    <source>
        <dbReference type="PROSITE" id="PS51186"/>
    </source>
</evidence>
<dbReference type="AlphaFoldDB" id="A0A411YCX4"/>
<dbReference type="SUPFAM" id="SSF55729">
    <property type="entry name" value="Acyl-CoA N-acyltransferases (Nat)"/>
    <property type="match status" value="1"/>
</dbReference>
<dbReference type="CDD" id="cd04301">
    <property type="entry name" value="NAT_SF"/>
    <property type="match status" value="1"/>
</dbReference>
<organism evidence="5 6">
    <name type="scientific">Egibacter rhizosphaerae</name>
    <dbReference type="NCBI Taxonomy" id="1670831"/>
    <lineage>
        <taxon>Bacteria</taxon>
        <taxon>Bacillati</taxon>
        <taxon>Actinomycetota</taxon>
        <taxon>Nitriliruptoria</taxon>
        <taxon>Egibacterales</taxon>
        <taxon>Egibacteraceae</taxon>
        <taxon>Egibacter</taxon>
    </lineage>
</organism>
<dbReference type="Gene3D" id="3.40.630.30">
    <property type="match status" value="1"/>
</dbReference>
<dbReference type="PANTHER" id="PTHR43792:SF8">
    <property type="entry name" value="[RIBOSOMAL PROTEIN US5]-ALANINE N-ACETYLTRANSFERASE"/>
    <property type="match status" value="1"/>
</dbReference>
<dbReference type="PROSITE" id="PS51186">
    <property type="entry name" value="GNAT"/>
    <property type="match status" value="1"/>
</dbReference>
<dbReference type="PANTHER" id="PTHR43792">
    <property type="entry name" value="GNAT FAMILY, PUTATIVE (AFU_ORTHOLOGUE AFUA_3G00765)-RELATED-RELATED"/>
    <property type="match status" value="1"/>
</dbReference>
<reference evidence="5 6" key="1">
    <citation type="submission" date="2019-01" db="EMBL/GenBank/DDBJ databases">
        <title>Egibacter rhizosphaerae EGI 80759T.</title>
        <authorList>
            <person name="Chen D.-D."/>
            <person name="Tian Y."/>
            <person name="Jiao J.-Y."/>
            <person name="Zhang X.-T."/>
            <person name="Zhang Y.-G."/>
            <person name="Zhang Y."/>
            <person name="Xiao M."/>
            <person name="Shu W.-S."/>
            <person name="Li W.-J."/>
        </authorList>
    </citation>
    <scope>NUCLEOTIDE SEQUENCE [LARGE SCALE GENOMIC DNA]</scope>
    <source>
        <strain evidence="5 6">EGI 80759</strain>
    </source>
</reference>